<dbReference type="InterPro" id="IPR011009">
    <property type="entry name" value="Kinase-like_dom_sf"/>
</dbReference>
<keyword evidence="4 8" id="KW-0418">Kinase</keyword>
<evidence type="ECO:0000256" key="1">
    <source>
        <dbReference type="ARBA" id="ARBA00022527"/>
    </source>
</evidence>
<dbReference type="EMBL" id="JADGJQ010000061">
    <property type="protein sequence ID" value="KAJ3174744.1"/>
    <property type="molecule type" value="Genomic_DNA"/>
</dbReference>
<dbReference type="SMART" id="SM00220">
    <property type="entry name" value="S_TKc"/>
    <property type="match status" value="1"/>
</dbReference>
<evidence type="ECO:0000256" key="4">
    <source>
        <dbReference type="ARBA" id="ARBA00022777"/>
    </source>
</evidence>
<dbReference type="PROSITE" id="PS50011">
    <property type="entry name" value="PROTEIN_KINASE_DOM"/>
    <property type="match status" value="1"/>
</dbReference>
<comment type="catalytic activity">
    <reaction evidence="6 8">
        <text>L-threonyl-[protein] + ATP = O-phospho-L-threonyl-[protein] + ADP + H(+)</text>
        <dbReference type="Rhea" id="RHEA:46608"/>
        <dbReference type="Rhea" id="RHEA-COMP:11060"/>
        <dbReference type="Rhea" id="RHEA-COMP:11605"/>
        <dbReference type="ChEBI" id="CHEBI:15378"/>
        <dbReference type="ChEBI" id="CHEBI:30013"/>
        <dbReference type="ChEBI" id="CHEBI:30616"/>
        <dbReference type="ChEBI" id="CHEBI:61977"/>
        <dbReference type="ChEBI" id="CHEBI:456216"/>
        <dbReference type="EC" id="2.7.11.1"/>
    </reaction>
</comment>
<dbReference type="PANTHER" id="PTHR24054:SF0">
    <property type="entry name" value="CASEIN KINASE II SUBUNIT ALPHA"/>
    <property type="match status" value="1"/>
</dbReference>
<dbReference type="GO" id="GO:0006356">
    <property type="term" value="P:regulation of transcription by RNA polymerase I"/>
    <property type="evidence" value="ECO:0007669"/>
    <property type="project" value="TreeGrafter"/>
</dbReference>
<dbReference type="GO" id="GO:0004674">
    <property type="term" value="F:protein serine/threonine kinase activity"/>
    <property type="evidence" value="ECO:0007669"/>
    <property type="project" value="UniProtKB-UniRule"/>
</dbReference>
<evidence type="ECO:0000259" key="9">
    <source>
        <dbReference type="PROSITE" id="PS50011"/>
    </source>
</evidence>
<dbReference type="FunFam" id="3.30.200.20:FF:000088">
    <property type="entry name" value="Casein kinase II subunit alpha"/>
    <property type="match status" value="1"/>
</dbReference>
<evidence type="ECO:0000256" key="7">
    <source>
        <dbReference type="ARBA" id="ARBA00048679"/>
    </source>
</evidence>
<dbReference type="Gene3D" id="3.30.200.20">
    <property type="entry name" value="Phosphorylase Kinase, domain 1"/>
    <property type="match status" value="1"/>
</dbReference>
<dbReference type="GO" id="GO:0005829">
    <property type="term" value="C:cytosol"/>
    <property type="evidence" value="ECO:0007669"/>
    <property type="project" value="TreeGrafter"/>
</dbReference>
<dbReference type="InterPro" id="IPR000719">
    <property type="entry name" value="Prot_kinase_dom"/>
</dbReference>
<accession>A0AAD5TH36</accession>
<comment type="similarity">
    <text evidence="8">Belongs to the protein kinase superfamily. Ser/Thr protein kinase family. CK2 subfamily.</text>
</comment>
<keyword evidence="3 8" id="KW-0547">Nucleotide-binding</keyword>
<comment type="subunit">
    <text evidence="8">Heterotetramer.</text>
</comment>
<dbReference type="CDD" id="cd14132">
    <property type="entry name" value="STKc_CK2_alpha"/>
    <property type="match status" value="1"/>
</dbReference>
<evidence type="ECO:0000256" key="3">
    <source>
        <dbReference type="ARBA" id="ARBA00022741"/>
    </source>
</evidence>
<reference evidence="10" key="1">
    <citation type="submission" date="2020-05" db="EMBL/GenBank/DDBJ databases">
        <title>Phylogenomic resolution of chytrid fungi.</title>
        <authorList>
            <person name="Stajich J.E."/>
            <person name="Amses K."/>
            <person name="Simmons R."/>
            <person name="Seto K."/>
            <person name="Myers J."/>
            <person name="Bonds A."/>
            <person name="Quandt C.A."/>
            <person name="Barry K."/>
            <person name="Liu P."/>
            <person name="Grigoriev I."/>
            <person name="Longcore J.E."/>
            <person name="James T.Y."/>
        </authorList>
    </citation>
    <scope>NUCLEOTIDE SEQUENCE</scope>
    <source>
        <strain evidence="10">JEL0379</strain>
    </source>
</reference>
<keyword evidence="2 8" id="KW-0808">Transferase</keyword>
<dbReference type="GO" id="GO:0006359">
    <property type="term" value="P:regulation of transcription by RNA polymerase III"/>
    <property type="evidence" value="ECO:0007669"/>
    <property type="project" value="TreeGrafter"/>
</dbReference>
<feature type="domain" description="Protein kinase" evidence="9">
    <location>
        <begin position="39"/>
        <end position="324"/>
    </location>
</feature>
<comment type="catalytic activity">
    <reaction evidence="7 8">
        <text>L-seryl-[protein] + ATP = O-phospho-L-seryl-[protein] + ADP + H(+)</text>
        <dbReference type="Rhea" id="RHEA:17989"/>
        <dbReference type="Rhea" id="RHEA-COMP:9863"/>
        <dbReference type="Rhea" id="RHEA-COMP:11604"/>
        <dbReference type="ChEBI" id="CHEBI:15378"/>
        <dbReference type="ChEBI" id="CHEBI:29999"/>
        <dbReference type="ChEBI" id="CHEBI:30616"/>
        <dbReference type="ChEBI" id="CHEBI:83421"/>
        <dbReference type="ChEBI" id="CHEBI:456216"/>
        <dbReference type="EC" id="2.7.11.1"/>
    </reaction>
</comment>
<protein>
    <recommendedName>
        <fullName evidence="8">Casein kinase II subunit alpha</fullName>
        <shortName evidence="8">CK II alpha</shortName>
        <ecNumber evidence="8">2.7.11.1</ecNumber>
    </recommendedName>
</protein>
<keyword evidence="5 8" id="KW-0067">ATP-binding</keyword>
<dbReference type="GO" id="GO:0051726">
    <property type="term" value="P:regulation of cell cycle"/>
    <property type="evidence" value="ECO:0007669"/>
    <property type="project" value="TreeGrafter"/>
</dbReference>
<keyword evidence="11" id="KW-1185">Reference proteome</keyword>
<dbReference type="FunFam" id="1.10.510.10:FF:000059">
    <property type="entry name" value="Casein kinase II subunit alpha"/>
    <property type="match status" value="1"/>
</dbReference>
<comment type="subcellular location">
    <subcellularLocation>
        <location evidence="8">Nucleus</location>
    </subcellularLocation>
</comment>
<dbReference type="PANTHER" id="PTHR24054">
    <property type="entry name" value="CASEIN KINASE II SUBUNIT ALPHA"/>
    <property type="match status" value="1"/>
</dbReference>
<sequence>MSAHVGSVARVYANACAERSKEYWDYDNMTLQWSTQDNYEIVKKVGRGKYSEVFEGVNVANDQKCCIKVLKPVKKKKIKREIKILQNLAGGPNIVSLLDIVRDPHSKTPALIFEHINNVDFKILYPRLSDVEVRYYIFELLKALDFCHSRGIMHRDVKPHNVMIDHEKKQLRLIDWGLAEFYHPNMEYNVRVASRYFKGPELLVDFQQYDYSLDMWSLGCMFASMIYRKEPFFHGHDNYDQLVKIAKVLGTDELHAYTRKYNIELDSRFDTILGHHTRKPWKRFVTTENQRYITDEALDFLDKLLRYDHQERLTPQEAMMHPYFDPVRPEGFVPGQDNA</sequence>
<gene>
    <name evidence="10" type="primary">CKA1_2</name>
    <name evidence="10" type="ORF">HDU87_006993</name>
</gene>
<dbReference type="PROSITE" id="PS00108">
    <property type="entry name" value="PROTEIN_KINASE_ST"/>
    <property type="match status" value="1"/>
</dbReference>
<evidence type="ECO:0000256" key="5">
    <source>
        <dbReference type="ARBA" id="ARBA00022840"/>
    </source>
</evidence>
<dbReference type="Proteomes" id="UP001212152">
    <property type="component" value="Unassembled WGS sequence"/>
</dbReference>
<evidence type="ECO:0000256" key="8">
    <source>
        <dbReference type="RuleBase" id="RU369118"/>
    </source>
</evidence>
<dbReference type="InterPro" id="IPR008271">
    <property type="entry name" value="Ser/Thr_kinase_AS"/>
</dbReference>
<dbReference type="SUPFAM" id="SSF56112">
    <property type="entry name" value="Protein kinase-like (PK-like)"/>
    <property type="match status" value="1"/>
</dbReference>
<dbReference type="EC" id="2.7.11.1" evidence="8"/>
<evidence type="ECO:0000256" key="2">
    <source>
        <dbReference type="ARBA" id="ARBA00022679"/>
    </source>
</evidence>
<dbReference type="InterPro" id="IPR045216">
    <property type="entry name" value="CK2_alpha"/>
</dbReference>
<evidence type="ECO:0000256" key="6">
    <source>
        <dbReference type="ARBA" id="ARBA00047899"/>
    </source>
</evidence>
<organism evidence="10 11">
    <name type="scientific">Geranomyces variabilis</name>
    <dbReference type="NCBI Taxonomy" id="109894"/>
    <lineage>
        <taxon>Eukaryota</taxon>
        <taxon>Fungi</taxon>
        <taxon>Fungi incertae sedis</taxon>
        <taxon>Chytridiomycota</taxon>
        <taxon>Chytridiomycota incertae sedis</taxon>
        <taxon>Chytridiomycetes</taxon>
        <taxon>Spizellomycetales</taxon>
        <taxon>Powellomycetaceae</taxon>
        <taxon>Geranomyces</taxon>
    </lineage>
</organism>
<dbReference type="Gene3D" id="1.10.510.10">
    <property type="entry name" value="Transferase(Phosphotransferase) domain 1"/>
    <property type="match status" value="1"/>
</dbReference>
<comment type="caution">
    <text evidence="10">The sequence shown here is derived from an EMBL/GenBank/DDBJ whole genome shotgun (WGS) entry which is preliminary data.</text>
</comment>
<dbReference type="Pfam" id="PF00069">
    <property type="entry name" value="Pkinase"/>
    <property type="match status" value="1"/>
</dbReference>
<comment type="function">
    <text evidence="8">Catalytic subunit of a constitutively active serine/threonine-protein kinase complex that phosphorylates a large number of substrates containing acidic residues C-terminal to the phosphorylated serine or threonine.</text>
</comment>
<dbReference type="AlphaFoldDB" id="A0AAD5TH36"/>
<dbReference type="GO" id="GO:0006974">
    <property type="term" value="P:DNA damage response"/>
    <property type="evidence" value="ECO:0007669"/>
    <property type="project" value="TreeGrafter"/>
</dbReference>
<keyword evidence="8" id="KW-0539">Nucleus</keyword>
<name>A0AAD5TH36_9FUNG</name>
<evidence type="ECO:0000313" key="10">
    <source>
        <dbReference type="EMBL" id="KAJ3174744.1"/>
    </source>
</evidence>
<dbReference type="GO" id="GO:0005956">
    <property type="term" value="C:protein kinase CK2 complex"/>
    <property type="evidence" value="ECO:0007669"/>
    <property type="project" value="TreeGrafter"/>
</dbReference>
<evidence type="ECO:0000313" key="11">
    <source>
        <dbReference type="Proteomes" id="UP001212152"/>
    </source>
</evidence>
<keyword evidence="1 8" id="KW-0723">Serine/threonine-protein kinase</keyword>
<proteinExistence type="inferred from homology"/>
<dbReference type="GO" id="GO:0106310">
    <property type="term" value="F:protein serine kinase activity"/>
    <property type="evidence" value="ECO:0007669"/>
    <property type="project" value="UniProtKB-UniRule"/>
</dbReference>
<dbReference type="GO" id="GO:0005524">
    <property type="term" value="F:ATP binding"/>
    <property type="evidence" value="ECO:0007669"/>
    <property type="project" value="UniProtKB-UniRule"/>
</dbReference>
<dbReference type="GO" id="GO:0005634">
    <property type="term" value="C:nucleus"/>
    <property type="evidence" value="ECO:0007669"/>
    <property type="project" value="UniProtKB-SubCell"/>
</dbReference>